<proteinExistence type="predicted"/>
<evidence type="ECO:0000313" key="1">
    <source>
        <dbReference type="EMBL" id="TQN46350.1"/>
    </source>
</evidence>
<accession>A0A543PQL0</accession>
<dbReference type="Proteomes" id="UP000320085">
    <property type="component" value="Unassembled WGS sequence"/>
</dbReference>
<dbReference type="InterPro" id="IPR034660">
    <property type="entry name" value="DinB/YfiT-like"/>
</dbReference>
<reference evidence="1 2" key="1">
    <citation type="submission" date="2019-06" db="EMBL/GenBank/DDBJ databases">
        <title>Sequencing the genomes of 1000 actinobacteria strains.</title>
        <authorList>
            <person name="Klenk H.-P."/>
        </authorList>
    </citation>
    <scope>NUCLEOTIDE SEQUENCE [LARGE SCALE GENOMIC DNA]</scope>
    <source>
        <strain evidence="1 2">DSM 21776</strain>
    </source>
</reference>
<protein>
    <submittedName>
        <fullName evidence="1">Uncharacterized protein DUF664</fullName>
    </submittedName>
</protein>
<sequence length="183" mass="20479">MRLSPAPWKMATMSSHAFPEPSSTPDLRGLLLSYLDYYRSVISCKIGGLERDELQRITVPSGWTPAGLVNHLANVERRWIRWGFMAETMADPWADREGTGWVSPDLTAEELTALLEEAGRRTRSVVEAHDLAETARVGGRFPDTAAAPQLHWILLHLIQEYARHAGHLDLARELIDGQTGEEP</sequence>
<dbReference type="EMBL" id="VFQF01000002">
    <property type="protein sequence ID" value="TQN46350.1"/>
    <property type="molecule type" value="Genomic_DNA"/>
</dbReference>
<comment type="caution">
    <text evidence="1">The sequence shown here is derived from an EMBL/GenBank/DDBJ whole genome shotgun (WGS) entry which is preliminary data.</text>
</comment>
<dbReference type="InterPro" id="IPR007061">
    <property type="entry name" value="MST-like"/>
</dbReference>
<dbReference type="Gene3D" id="1.20.120.450">
    <property type="entry name" value="dinb family like domain"/>
    <property type="match status" value="1"/>
</dbReference>
<dbReference type="Pfam" id="PF04978">
    <property type="entry name" value="MST"/>
    <property type="match status" value="1"/>
</dbReference>
<name>A0A543PQL0_9MICO</name>
<evidence type="ECO:0000313" key="2">
    <source>
        <dbReference type="Proteomes" id="UP000320085"/>
    </source>
</evidence>
<dbReference type="SUPFAM" id="SSF109854">
    <property type="entry name" value="DinB/YfiT-like putative metalloenzymes"/>
    <property type="match status" value="1"/>
</dbReference>
<gene>
    <name evidence="1" type="ORF">FHX52_3070</name>
</gene>
<organism evidence="1 2">
    <name type="scientific">Humibacillus xanthopallidus</name>
    <dbReference type="NCBI Taxonomy" id="412689"/>
    <lineage>
        <taxon>Bacteria</taxon>
        <taxon>Bacillati</taxon>
        <taxon>Actinomycetota</taxon>
        <taxon>Actinomycetes</taxon>
        <taxon>Micrococcales</taxon>
        <taxon>Intrasporangiaceae</taxon>
        <taxon>Humibacillus</taxon>
    </lineage>
</organism>
<dbReference type="AlphaFoldDB" id="A0A543PQL0"/>